<comment type="similarity">
    <text evidence="2">Belongs to the PEN-2 family.</text>
</comment>
<evidence type="ECO:0000256" key="2">
    <source>
        <dbReference type="ARBA" id="ARBA00009607"/>
    </source>
</evidence>
<proteinExistence type="inferred from homology"/>
<gene>
    <name evidence="9" type="ORF">TMSB3V08_LOCUS5321</name>
</gene>
<dbReference type="InterPro" id="IPR019379">
    <property type="entry name" value="Gamma_Secretase_Asp_P_PEN2"/>
</dbReference>
<name>A0A7R9E7G3_9NEOP</name>
<organism evidence="9">
    <name type="scientific">Timema monikensis</name>
    <dbReference type="NCBI Taxonomy" id="170555"/>
    <lineage>
        <taxon>Eukaryota</taxon>
        <taxon>Metazoa</taxon>
        <taxon>Ecdysozoa</taxon>
        <taxon>Arthropoda</taxon>
        <taxon>Hexapoda</taxon>
        <taxon>Insecta</taxon>
        <taxon>Pterygota</taxon>
        <taxon>Neoptera</taxon>
        <taxon>Polyneoptera</taxon>
        <taxon>Phasmatodea</taxon>
        <taxon>Timematodea</taxon>
        <taxon>Timematoidea</taxon>
        <taxon>Timematidae</taxon>
        <taxon>Timema</taxon>
    </lineage>
</organism>
<feature type="transmembrane region" description="Helical" evidence="8">
    <location>
        <begin position="265"/>
        <end position="284"/>
    </location>
</feature>
<keyword evidence="7 8" id="KW-0472">Membrane</keyword>
<feature type="transmembrane region" description="Helical" evidence="8">
    <location>
        <begin position="232"/>
        <end position="250"/>
    </location>
</feature>
<dbReference type="EMBL" id="OB793762">
    <property type="protein sequence ID" value="CAD7428518.1"/>
    <property type="molecule type" value="Genomic_DNA"/>
</dbReference>
<evidence type="ECO:0000256" key="8">
    <source>
        <dbReference type="SAM" id="Phobius"/>
    </source>
</evidence>
<dbReference type="GO" id="GO:0007219">
    <property type="term" value="P:Notch signaling pathway"/>
    <property type="evidence" value="ECO:0007669"/>
    <property type="project" value="UniProtKB-KW"/>
</dbReference>
<evidence type="ECO:0000313" key="9">
    <source>
        <dbReference type="EMBL" id="CAD7428518.1"/>
    </source>
</evidence>
<feature type="transmembrane region" description="Helical" evidence="8">
    <location>
        <begin position="60"/>
        <end position="78"/>
    </location>
</feature>
<evidence type="ECO:0000256" key="1">
    <source>
        <dbReference type="ARBA" id="ARBA00004141"/>
    </source>
</evidence>
<dbReference type="AlphaFoldDB" id="A0A7R9E7G3"/>
<dbReference type="GO" id="GO:0070765">
    <property type="term" value="C:gamma-secretase complex"/>
    <property type="evidence" value="ECO:0007669"/>
    <property type="project" value="TreeGrafter"/>
</dbReference>
<reference evidence="9" key="1">
    <citation type="submission" date="2020-11" db="EMBL/GenBank/DDBJ databases">
        <authorList>
            <person name="Tran Van P."/>
        </authorList>
    </citation>
    <scope>NUCLEOTIDE SEQUENCE</scope>
</reference>
<evidence type="ECO:0000256" key="3">
    <source>
        <dbReference type="ARBA" id="ARBA00018306"/>
    </source>
</evidence>
<dbReference type="PANTHER" id="PTHR16318">
    <property type="entry name" value="GAMMA-SECRETASE SUBUNIT PEN-2"/>
    <property type="match status" value="1"/>
</dbReference>
<evidence type="ECO:0000256" key="6">
    <source>
        <dbReference type="ARBA" id="ARBA00022989"/>
    </source>
</evidence>
<keyword evidence="6 8" id="KW-1133">Transmembrane helix</keyword>
<evidence type="ECO:0000256" key="5">
    <source>
        <dbReference type="ARBA" id="ARBA00022976"/>
    </source>
</evidence>
<keyword evidence="5" id="KW-0914">Notch signaling pathway</keyword>
<dbReference type="Pfam" id="PF10251">
    <property type="entry name" value="PEN-2"/>
    <property type="match status" value="1"/>
</dbReference>
<dbReference type="PANTHER" id="PTHR16318:SF0">
    <property type="entry name" value="GAMMA-SECRETASE SUBUNIT PEN-2"/>
    <property type="match status" value="1"/>
</dbReference>
<accession>A0A7R9E7G3</accession>
<evidence type="ECO:0000256" key="4">
    <source>
        <dbReference type="ARBA" id="ARBA00022692"/>
    </source>
</evidence>
<comment type="subcellular location">
    <subcellularLocation>
        <location evidence="1">Membrane</location>
        <topology evidence="1">Multi-pass membrane protein</topology>
    </subcellularLocation>
</comment>
<keyword evidence="4 8" id="KW-0812">Transmembrane</keyword>
<evidence type="ECO:0000256" key="7">
    <source>
        <dbReference type="ARBA" id="ARBA00023136"/>
    </source>
</evidence>
<protein>
    <recommendedName>
        <fullName evidence="3">Gamma-secretase subunit PEN-2</fullName>
    </recommendedName>
</protein>
<sequence length="381" mass="42445">MLLESSGNGPPAATSCGGYRGPVVAVSPVVGGRARGVMLKLAPLLRPASPLEYGHKIRLFLLRVMSILLYSAPVFSYLPRYRYNHFPTVYHRFLRLILGAPPRVLLTMSGLPSLDSRIRGLAERFFPRAQASSNMIVRGIGDYVAPGHPYRRIRDGVVNPRVNDGRGSIPMFVCREIGKTTLSTPDRDSNLDLPINSSQVYCETSAFDHAAIEADILYLVGWKDEEGRSRETTGFAFLPFLWCVNAVWFFKDAFIKPPYEEQKNVILSAIGALIWVAGLTTWIVTFQTQRAQWECVPGSPEERDSSTIRLQDKRGLDRHHPHLPKHPTSSPKSCLRWKSAITAPSNSVPRPVLTVAGLNAFQTIVSQMFVAIKRDIPEPKP</sequence>